<name>A0ABN9R024_9DINO</name>
<keyword evidence="2" id="KW-0732">Signal</keyword>
<feature type="region of interest" description="Disordered" evidence="1">
    <location>
        <begin position="293"/>
        <end position="318"/>
    </location>
</feature>
<feature type="compositionally biased region" description="Low complexity" evidence="1">
    <location>
        <begin position="303"/>
        <end position="314"/>
    </location>
</feature>
<feature type="compositionally biased region" description="Low complexity" evidence="1">
    <location>
        <begin position="1301"/>
        <end position="1326"/>
    </location>
</feature>
<protein>
    <submittedName>
        <fullName evidence="3">Uncharacterized protein</fullName>
    </submittedName>
</protein>
<feature type="region of interest" description="Disordered" evidence="1">
    <location>
        <begin position="556"/>
        <end position="575"/>
    </location>
</feature>
<dbReference type="Proteomes" id="UP001189429">
    <property type="component" value="Unassembled WGS sequence"/>
</dbReference>
<keyword evidence="4" id="KW-1185">Reference proteome</keyword>
<evidence type="ECO:0000313" key="3">
    <source>
        <dbReference type="EMBL" id="CAK0811005.1"/>
    </source>
</evidence>
<gene>
    <name evidence="3" type="ORF">PCOR1329_LOCUS15772</name>
</gene>
<feature type="compositionally biased region" description="Basic and acidic residues" evidence="1">
    <location>
        <begin position="1218"/>
        <end position="1235"/>
    </location>
</feature>
<feature type="region of interest" description="Disordered" evidence="1">
    <location>
        <begin position="118"/>
        <end position="149"/>
    </location>
</feature>
<feature type="compositionally biased region" description="Basic residues" evidence="1">
    <location>
        <begin position="563"/>
        <end position="573"/>
    </location>
</feature>
<comment type="caution">
    <text evidence="3">The sequence shown here is derived from an EMBL/GenBank/DDBJ whole genome shotgun (WGS) entry which is preliminary data.</text>
</comment>
<dbReference type="EMBL" id="CAUYUJ010004794">
    <property type="protein sequence ID" value="CAK0811005.1"/>
    <property type="molecule type" value="Genomic_DNA"/>
</dbReference>
<feature type="region of interest" description="Disordered" evidence="1">
    <location>
        <begin position="1257"/>
        <end position="1346"/>
    </location>
</feature>
<organism evidence="3 4">
    <name type="scientific">Prorocentrum cordatum</name>
    <dbReference type="NCBI Taxonomy" id="2364126"/>
    <lineage>
        <taxon>Eukaryota</taxon>
        <taxon>Sar</taxon>
        <taxon>Alveolata</taxon>
        <taxon>Dinophyceae</taxon>
        <taxon>Prorocentrales</taxon>
        <taxon>Prorocentraceae</taxon>
        <taxon>Prorocentrum</taxon>
    </lineage>
</organism>
<sequence length="1645" mass="177911">MPASGGPAALPALCVALIAGLDWRASPLRPGPVPRSEALVWLDGDADAGVEALLTAPTPTGEEWCADLPRGALARVSYDDDVKDLERVVVWPSRRVEAVERVGLHFYWVLSPDGDWRRERLSGASPTDGPLDDERIADGGASPADGRKLCSFRERPTPTRLVEPADGCRLAMEARGQAAAGGPAHVELASGMLLEGGEVFPWAAPPWPSHRLHGRQGHVWVLTEPVFDLDIGTLADPSNETLIGAGLGAPGLRRGRAFRQELVPRDDVAGWASRRVAELGRLLEVAVPRATLGSSPPGGVLDGAAASGAEGAPARDGAPSAVALVDAARDGTRMFWIEWDGQGERHKGFREAANESVDCVEGHQRQEDGLTRLHTCKMMYHTMGTPRSWLEKFLSDKHVVHADRVAPGPWPPIEALEEAVSFDQANLGGLAPLVVAERRLNVTVDAYKCAGTPSFATAKYLAPLGESDESTAPPPRSHVAYYMKEVCGVEQSVMKAEAADARVTSHPGAPPAGPVMTEKAQPGEWAPPGWHHNLARASPLPPSDFERDLFPVPMMAAPGGSARGRRSQRRTRARQHEVELVNRALRSLNWLAGFKGAAASPSPGATTLDKRAALQQHLLREAHRRQAAAPQVMPKAEAALRELLRGQSVYETDLAPRNLVSYLPGKVSLPDSVLDCRFIEDIVCPGCRSFLEENHKRMRLEPESVNFDSVPRLYMDPVLKRDPKSYRTFLRDLAGRGLLGVTARPAESVGLFFAAKTNGAQRMIIDARRSNGHIRAPPGVQLLSSEGFGRIEIELPPGVLPSSVEGQRLLGAFAVYVATTDVKDCFYRMRVREDLGRYFCLPAAPKCVFDGLQVAGVPAETPPDAPARPYLAVLPMGFTWSLYLAQAFVLCAASRGVGGAYVHVGDLGAVSDDADLSERMVSEWSDLFEPVGLALHKSESHGGAGEALGTELDGVRRRSGITSSRFWKLERGLHGLLARGRCSGQALETVIGHCTFCGLAACESLSIFHTVYKFISVQYLDVGPMWPEVVEELVAFRGVLLLLGRDWWLPWNPCVLETDASLAGWAMAQSFWGPAQVAGVGRVSERSRFKRVGAHSARESALTSAHLFRDESGEWRSQLLGDDPLSDDWEVVAGFPEVPWQLLRGSAWKTVRKGVWGLSEGILVLEARVLVKAIRRLARSQDFKLLVQIRRFNACALALGIAPYFRWIPSEFNQSDAGSRDHSEESVPTDVRSDAAADVGPSAADLSRAATCSAETWRSPAALPECSAGGEGEGENADGAPESDGGTWPQSPPRRTDGGPRRPTGPDMLGAPPLPAADDLAPAASAGDDEAGAEGEGESNGPDNVVNHATAASRRSRRLQDSRRQRQAALHTDMFMQAVVGGPALLERLAVTRRARERYANYLDRSYSHADPTNDKLMRGANEAVDCWACDYFNAMYLCEAQSGLEDQTGTALVNRRPAFDQRGGGAPPRTRRALEAWRRRAPPRTRQALPFAVQSPGVWLLADKGLPLVALFLAVGLSACSRSSSLVAALRCALAPPPRATVGSWNLPTHPEEEGRPSKTNRYNKESLLDSSYFQGAGPLFPEPGVSGDRPMLWPFAHLELSKAVQLAAAEDGVDRLTLCHLRRSGASIDASRLSRTLEEMRMR</sequence>
<evidence type="ECO:0000256" key="1">
    <source>
        <dbReference type="SAM" id="MobiDB-lite"/>
    </source>
</evidence>
<evidence type="ECO:0000256" key="2">
    <source>
        <dbReference type="SAM" id="SignalP"/>
    </source>
</evidence>
<feature type="signal peptide" evidence="2">
    <location>
        <begin position="1"/>
        <end position="27"/>
    </location>
</feature>
<feature type="non-terminal residue" evidence="3">
    <location>
        <position position="1645"/>
    </location>
</feature>
<reference evidence="3" key="1">
    <citation type="submission" date="2023-10" db="EMBL/GenBank/DDBJ databases">
        <authorList>
            <person name="Chen Y."/>
            <person name="Shah S."/>
            <person name="Dougan E. K."/>
            <person name="Thang M."/>
            <person name="Chan C."/>
        </authorList>
    </citation>
    <scope>NUCLEOTIDE SEQUENCE [LARGE SCALE GENOMIC DNA]</scope>
</reference>
<feature type="chain" id="PRO_5046656605" evidence="2">
    <location>
        <begin position="28"/>
        <end position="1645"/>
    </location>
</feature>
<accession>A0ABN9R024</accession>
<feature type="region of interest" description="Disordered" evidence="1">
    <location>
        <begin position="1214"/>
        <end position="1242"/>
    </location>
</feature>
<feature type="compositionally biased region" description="Acidic residues" evidence="1">
    <location>
        <begin position="1327"/>
        <end position="1337"/>
    </location>
</feature>
<proteinExistence type="predicted"/>
<evidence type="ECO:0000313" key="4">
    <source>
        <dbReference type="Proteomes" id="UP001189429"/>
    </source>
</evidence>